<feature type="site" description="Participates in a stacking interaction with the thymidine ring of dTDP-4-oxo-6-deoxyglucose" evidence="2">
    <location>
        <position position="149"/>
    </location>
</feature>
<dbReference type="GO" id="GO:0005829">
    <property type="term" value="C:cytosol"/>
    <property type="evidence" value="ECO:0007669"/>
    <property type="project" value="TreeGrafter"/>
</dbReference>
<protein>
    <recommendedName>
        <fullName evidence="3">dTDP-4-dehydrorhamnose 3,5-epimerase</fullName>
        <ecNumber evidence="3">5.1.3.13</ecNumber>
    </recommendedName>
    <alternativeName>
        <fullName evidence="3">Thymidine diphospho-4-keto-rhamnose 3,5-epimerase</fullName>
    </alternativeName>
</protein>
<dbReference type="GO" id="GO:0019305">
    <property type="term" value="P:dTDP-rhamnose biosynthetic process"/>
    <property type="evidence" value="ECO:0007669"/>
    <property type="project" value="UniProtKB-UniRule"/>
</dbReference>
<comment type="similarity">
    <text evidence="3">Belongs to the dTDP-4-dehydrorhamnose 3,5-epimerase family.</text>
</comment>
<dbReference type="EMBL" id="FJ428614">
    <property type="protein sequence ID" value="ACN94858.1"/>
    <property type="molecule type" value="Genomic_DNA"/>
</dbReference>
<dbReference type="UniPathway" id="UPA00124"/>
<sequence length="199" mass="22821">MKKPRRQRHLSLKVIPTKLKDVKLVETDVFGDNRGFFTETYTREKFIEAGIKNDFNQDNQSLSAEAGVLRGMHYQMAPYAQTKLVRVVTGVVEDVLVDIRKGSPTYGQWEGYILSQYNHRQLLVPKGFAHGFITLTPNVNFVYKVEGYYAPEADRGIAFDDPDIGIDWPMSKAHLIMSEKDQHHPQLKDAENNFIYGEI</sequence>
<proteinExistence type="inferred from homology"/>
<comment type="subunit">
    <text evidence="3">Homodimer.</text>
</comment>
<evidence type="ECO:0000256" key="1">
    <source>
        <dbReference type="PIRSR" id="PIRSR600888-1"/>
    </source>
</evidence>
<dbReference type="InterPro" id="IPR011051">
    <property type="entry name" value="RmlC_Cupin_sf"/>
</dbReference>
<dbReference type="AlphaFoldDB" id="C1J9J4"/>
<evidence type="ECO:0000256" key="3">
    <source>
        <dbReference type="RuleBase" id="RU364069"/>
    </source>
</evidence>
<dbReference type="InterPro" id="IPR014710">
    <property type="entry name" value="RmlC-like_jellyroll"/>
</dbReference>
<comment type="function">
    <text evidence="3">Catalyzes the epimerization of the C3' and C5'positions of dTDP-6-deoxy-D-xylo-4-hexulose, forming dTDP-6-deoxy-L-lyxo-4-hexulose.</text>
</comment>
<dbReference type="InterPro" id="IPR000888">
    <property type="entry name" value="RmlC-like"/>
</dbReference>
<dbReference type="CDD" id="cd00438">
    <property type="entry name" value="cupin_RmlC"/>
    <property type="match status" value="1"/>
</dbReference>
<dbReference type="NCBIfam" id="TIGR01221">
    <property type="entry name" value="rmlC"/>
    <property type="match status" value="1"/>
</dbReference>
<dbReference type="GO" id="GO:0000271">
    <property type="term" value="P:polysaccharide biosynthetic process"/>
    <property type="evidence" value="ECO:0007669"/>
    <property type="project" value="TreeGrafter"/>
</dbReference>
<dbReference type="PANTHER" id="PTHR21047:SF2">
    <property type="entry name" value="THYMIDINE DIPHOSPHO-4-KETO-RHAMNOSE 3,5-EPIMERASE"/>
    <property type="match status" value="1"/>
</dbReference>
<comment type="pathway">
    <text evidence="3">Carbohydrate biosynthesis; dTDP-L-rhamnose biosynthesis.</text>
</comment>
<name>C1J9J4_LACRH</name>
<dbReference type="EC" id="5.1.3.13" evidence="3"/>
<reference evidence="4" key="2">
    <citation type="journal article" date="2009" name="Appl. Environ. Microbiol.">
        <title>Identification of a Gene Cluster for the Biosynthesis of a Long, Galactose-Rich Exopolysaccharide in Lactobacillus rhamnosus GG and Functional Analysis of the Priming Glycosyltransferase.</title>
        <authorList>
            <person name="Lebeer S."/>
            <person name="Verhoeven T.L."/>
            <person name="Francius G."/>
            <person name="Schoofs G."/>
            <person name="Lambrichts I."/>
            <person name="Dufrene Y."/>
            <person name="Vanderleyden J."/>
            <person name="De Keersmaecker S.C."/>
        </authorList>
    </citation>
    <scope>NUCLEOTIDE SEQUENCE</scope>
    <source>
        <strain evidence="4">GG</strain>
    </source>
</reference>
<comment type="catalytic activity">
    <reaction evidence="3">
        <text>dTDP-4-dehydro-6-deoxy-alpha-D-glucose = dTDP-4-dehydro-beta-L-rhamnose</text>
        <dbReference type="Rhea" id="RHEA:16969"/>
        <dbReference type="ChEBI" id="CHEBI:57649"/>
        <dbReference type="ChEBI" id="CHEBI:62830"/>
        <dbReference type="EC" id="5.1.3.13"/>
    </reaction>
</comment>
<dbReference type="GO" id="GO:0008830">
    <property type="term" value="F:dTDP-4-dehydrorhamnose 3,5-epimerase activity"/>
    <property type="evidence" value="ECO:0007669"/>
    <property type="project" value="UniProtKB-UniRule"/>
</dbReference>
<dbReference type="Pfam" id="PF00908">
    <property type="entry name" value="dTDP_sugar_isom"/>
    <property type="match status" value="1"/>
</dbReference>
<dbReference type="SUPFAM" id="SSF51182">
    <property type="entry name" value="RmlC-like cupins"/>
    <property type="match status" value="1"/>
</dbReference>
<gene>
    <name evidence="4" type="primary">rmlC</name>
</gene>
<accession>C1J9J4</accession>
<reference evidence="4" key="1">
    <citation type="journal article" date="2007" name="Appl. Environ. Microbiol.">
        <title>Impact of environmental and genetic factors on biofilm formation by the probiotic strain Lactobacillus rhamnosus GG.</title>
        <authorList>
            <person name="Lebeer S."/>
            <person name="Verhoeven T.L."/>
            <person name="Perea Velez M."/>
            <person name="Vanderleyden J."/>
            <person name="De Keersmaecker S.C."/>
        </authorList>
    </citation>
    <scope>NUCLEOTIDE SEQUENCE</scope>
    <source>
        <strain evidence="4">GG</strain>
    </source>
</reference>
<organism evidence="4">
    <name type="scientific">Lacticaseibacillus rhamnosus</name>
    <name type="common">Lactobacillus rhamnosus</name>
    <dbReference type="NCBI Taxonomy" id="47715"/>
    <lineage>
        <taxon>Bacteria</taxon>
        <taxon>Bacillati</taxon>
        <taxon>Bacillota</taxon>
        <taxon>Bacilli</taxon>
        <taxon>Lactobacillales</taxon>
        <taxon>Lactobacillaceae</taxon>
        <taxon>Lacticaseibacillus</taxon>
    </lineage>
</organism>
<dbReference type="PANTHER" id="PTHR21047">
    <property type="entry name" value="DTDP-6-DEOXY-D-GLUCOSE-3,5 EPIMERASE"/>
    <property type="match status" value="1"/>
</dbReference>
<keyword evidence="3 4" id="KW-0413">Isomerase</keyword>
<evidence type="ECO:0000313" key="4">
    <source>
        <dbReference type="EMBL" id="ACN94858.1"/>
    </source>
</evidence>
<dbReference type="Gene3D" id="2.60.120.10">
    <property type="entry name" value="Jelly Rolls"/>
    <property type="match status" value="1"/>
</dbReference>
<feature type="active site" description="Proton acceptor" evidence="1">
    <location>
        <position position="73"/>
    </location>
</feature>
<evidence type="ECO:0000256" key="2">
    <source>
        <dbReference type="PIRSR" id="PIRSR600888-3"/>
    </source>
</evidence>
<feature type="active site" description="Proton donor" evidence="1">
    <location>
        <position position="143"/>
    </location>
</feature>